<evidence type="ECO:0000313" key="2">
    <source>
        <dbReference type="Proteomes" id="UP001314170"/>
    </source>
</evidence>
<organism evidence="1 2">
    <name type="scientific">Dovyalis caffra</name>
    <dbReference type="NCBI Taxonomy" id="77055"/>
    <lineage>
        <taxon>Eukaryota</taxon>
        <taxon>Viridiplantae</taxon>
        <taxon>Streptophyta</taxon>
        <taxon>Embryophyta</taxon>
        <taxon>Tracheophyta</taxon>
        <taxon>Spermatophyta</taxon>
        <taxon>Magnoliopsida</taxon>
        <taxon>eudicotyledons</taxon>
        <taxon>Gunneridae</taxon>
        <taxon>Pentapetalae</taxon>
        <taxon>rosids</taxon>
        <taxon>fabids</taxon>
        <taxon>Malpighiales</taxon>
        <taxon>Salicaceae</taxon>
        <taxon>Flacourtieae</taxon>
        <taxon>Dovyalis</taxon>
    </lineage>
</organism>
<name>A0AAV1RVK9_9ROSI</name>
<dbReference type="Proteomes" id="UP001314170">
    <property type="component" value="Unassembled WGS sequence"/>
</dbReference>
<dbReference type="AlphaFoldDB" id="A0AAV1RVK9"/>
<comment type="caution">
    <text evidence="1">The sequence shown here is derived from an EMBL/GenBank/DDBJ whole genome shotgun (WGS) entry which is preliminary data.</text>
</comment>
<sequence>MEVTMVPSRSFWPGLLWTKSDCSTEENAHKSSEAKMVSCHSLTSVSTENPSRIRSAKPEWDKLQARFIKSFNMEKEEDEIITTPTHIASSLSFPAFGYSKVTKEGDKIYSFGSDITGSPDNFVCRQRYLRSYVFTREEENNKSNNDNTKGGLEKIKRWFEVKKKGKGKAKGRPEITNPCSCSDTCLKFLLRYIPKADVQTEGPVA</sequence>
<protein>
    <submittedName>
        <fullName evidence="1">Uncharacterized protein</fullName>
    </submittedName>
</protein>
<evidence type="ECO:0000313" key="1">
    <source>
        <dbReference type="EMBL" id="CAK7339493.1"/>
    </source>
</evidence>
<dbReference type="EMBL" id="CAWUPB010001158">
    <property type="protein sequence ID" value="CAK7339493.1"/>
    <property type="molecule type" value="Genomic_DNA"/>
</dbReference>
<gene>
    <name evidence="1" type="ORF">DCAF_LOCUS14546</name>
</gene>
<keyword evidence="2" id="KW-1185">Reference proteome</keyword>
<proteinExistence type="predicted"/>
<accession>A0AAV1RVK9</accession>
<reference evidence="1 2" key="1">
    <citation type="submission" date="2024-01" db="EMBL/GenBank/DDBJ databases">
        <authorList>
            <person name="Waweru B."/>
        </authorList>
    </citation>
    <scope>NUCLEOTIDE SEQUENCE [LARGE SCALE GENOMIC DNA]</scope>
</reference>